<dbReference type="CDD" id="cd07185">
    <property type="entry name" value="OmpA_C-like"/>
    <property type="match status" value="1"/>
</dbReference>
<comment type="subcellular location">
    <subcellularLocation>
        <location evidence="1">Cell outer membrane</location>
    </subcellularLocation>
</comment>
<organism evidence="7 8">
    <name type="scientific">Pyxidicoccus parkwayensis</name>
    <dbReference type="NCBI Taxonomy" id="2813578"/>
    <lineage>
        <taxon>Bacteria</taxon>
        <taxon>Pseudomonadati</taxon>
        <taxon>Myxococcota</taxon>
        <taxon>Myxococcia</taxon>
        <taxon>Myxococcales</taxon>
        <taxon>Cystobacterineae</taxon>
        <taxon>Myxococcaceae</taxon>
        <taxon>Pyxidicoccus</taxon>
    </lineage>
</organism>
<dbReference type="InterPro" id="IPR006665">
    <property type="entry name" value="OmpA-like"/>
</dbReference>
<keyword evidence="3" id="KW-0998">Cell outer membrane</keyword>
<dbReference type="InterPro" id="IPR050330">
    <property type="entry name" value="Bact_OuterMem_StrucFunc"/>
</dbReference>
<evidence type="ECO:0000313" key="8">
    <source>
        <dbReference type="Proteomes" id="UP000662747"/>
    </source>
</evidence>
<dbReference type="SUPFAM" id="SSF103647">
    <property type="entry name" value="TSP type-3 repeat"/>
    <property type="match status" value="1"/>
</dbReference>
<feature type="compositionally biased region" description="Basic and acidic residues" evidence="5">
    <location>
        <begin position="380"/>
        <end position="394"/>
    </location>
</feature>
<gene>
    <name evidence="7" type="ORF">JY651_28120</name>
</gene>
<name>A0ABX7NNV1_9BACT</name>
<evidence type="ECO:0000256" key="2">
    <source>
        <dbReference type="ARBA" id="ARBA00023136"/>
    </source>
</evidence>
<dbReference type="PRINTS" id="PR01021">
    <property type="entry name" value="OMPADOMAIN"/>
</dbReference>
<feature type="domain" description="OmpA-like" evidence="6">
    <location>
        <begin position="454"/>
        <end position="572"/>
    </location>
</feature>
<feature type="compositionally biased region" description="Acidic residues" evidence="5">
    <location>
        <begin position="358"/>
        <end position="376"/>
    </location>
</feature>
<protein>
    <submittedName>
        <fullName evidence="7">OmpA family protein</fullName>
    </submittedName>
</protein>
<reference evidence="7 8" key="1">
    <citation type="submission" date="2021-02" db="EMBL/GenBank/DDBJ databases">
        <title>De Novo genome assembly of isolated myxobacteria.</title>
        <authorList>
            <person name="Stevens D.C."/>
        </authorList>
    </citation>
    <scope>NUCLEOTIDE SEQUENCE [LARGE SCALE GENOMIC DNA]</scope>
    <source>
        <strain evidence="8">SCPEA02</strain>
    </source>
</reference>
<feature type="compositionally biased region" description="Basic and acidic residues" evidence="5">
    <location>
        <begin position="401"/>
        <end position="415"/>
    </location>
</feature>
<evidence type="ECO:0000259" key="6">
    <source>
        <dbReference type="PROSITE" id="PS51123"/>
    </source>
</evidence>
<dbReference type="Gene3D" id="4.10.1080.10">
    <property type="entry name" value="TSP type-3 repeat"/>
    <property type="match status" value="1"/>
</dbReference>
<evidence type="ECO:0000256" key="4">
    <source>
        <dbReference type="PROSITE-ProRule" id="PRU00473"/>
    </source>
</evidence>
<feature type="compositionally biased region" description="Basic and acidic residues" evidence="5">
    <location>
        <begin position="337"/>
        <end position="353"/>
    </location>
</feature>
<evidence type="ECO:0000256" key="1">
    <source>
        <dbReference type="ARBA" id="ARBA00004442"/>
    </source>
</evidence>
<dbReference type="PANTHER" id="PTHR30329">
    <property type="entry name" value="STATOR ELEMENT OF FLAGELLAR MOTOR COMPLEX"/>
    <property type="match status" value="1"/>
</dbReference>
<dbReference type="RefSeq" id="WP_206720795.1">
    <property type="nucleotide sequence ID" value="NZ_CP071090.1"/>
</dbReference>
<dbReference type="InterPro" id="IPR028974">
    <property type="entry name" value="TSP_type-3_rpt"/>
</dbReference>
<proteinExistence type="predicted"/>
<dbReference type="SUPFAM" id="SSF103088">
    <property type="entry name" value="OmpA-like"/>
    <property type="match status" value="1"/>
</dbReference>
<sequence>MRGILRDSAIRLATLGLLLFTVAARAEHDPFSRGFDAVPVKPTAAQHSGIALEGTSSAEPVGSFRGALLFDFNWRILALKLGDEKLGNLLPYRLDAHLLFAYQLHERLELAVDLPFTLLQGDNFNLLSDALDAPDFPGAAGVSSTSLGDIRLLPRVHLLDREKFPVGLSLVAEVRLPTGSASSFTGERGVLWAPRLAVEQRFTFLPIPFRVLGNVGVRLRPHAQYLNLLVDDELTVGAGAVAELPNVGRLTDVEGVAEMHLGTPLVRPFNFDQADSLKSPWEVLVGARAKVWGNWGLELNVGRGINLSSGYGREALRVMFALRYDEKFIDSDGDGVPDIRDKCPTEPEDKDGFQDNDGCMDPDNDGDGIVDGEDGCPMEKGPKERKGCPEKDSDGDGVTDEFDKCPDKPGPKDYDGCPDTDGDEVPDNEDDCPDQFGPPENNGCPFDSPPYVFVESDRIRIKGNVLFETGSAIIQKRSYPLLDEVATVLRKNPTLGPVQIEGHTDNRGSRQLNMTLSDKRARSVLEYLVSKGIDRKRLTSAGFGFDRPIATNDTALGRAKNRRVDFRLIKSEVETEKKETVVPAGQQPPPGKTPAGGAAPAPEKTSSGQPSQGAPGKTPAGSTPAPEKDKK</sequence>
<keyword evidence="2 4" id="KW-0472">Membrane</keyword>
<feature type="region of interest" description="Disordered" evidence="5">
    <location>
        <begin position="572"/>
        <end position="631"/>
    </location>
</feature>
<feature type="compositionally biased region" description="Acidic residues" evidence="5">
    <location>
        <begin position="416"/>
        <end position="431"/>
    </location>
</feature>
<dbReference type="PRINTS" id="PR01023">
    <property type="entry name" value="NAFLGMOTY"/>
</dbReference>
<dbReference type="Gene3D" id="3.30.1330.60">
    <property type="entry name" value="OmpA-like domain"/>
    <property type="match status" value="1"/>
</dbReference>
<dbReference type="PANTHER" id="PTHR30329:SF21">
    <property type="entry name" value="LIPOPROTEIN YIAD-RELATED"/>
    <property type="match status" value="1"/>
</dbReference>
<dbReference type="PROSITE" id="PS51123">
    <property type="entry name" value="OMPA_2"/>
    <property type="match status" value="1"/>
</dbReference>
<feature type="region of interest" description="Disordered" evidence="5">
    <location>
        <begin position="331"/>
        <end position="431"/>
    </location>
</feature>
<dbReference type="Pfam" id="PF00691">
    <property type="entry name" value="OmpA"/>
    <property type="match status" value="1"/>
</dbReference>
<dbReference type="InterPro" id="IPR006664">
    <property type="entry name" value="OMP_bac"/>
</dbReference>
<dbReference type="EMBL" id="CP071090">
    <property type="protein sequence ID" value="QSQ19207.1"/>
    <property type="molecule type" value="Genomic_DNA"/>
</dbReference>
<dbReference type="InterPro" id="IPR036737">
    <property type="entry name" value="OmpA-like_sf"/>
</dbReference>
<feature type="compositionally biased region" description="Low complexity" evidence="5">
    <location>
        <begin position="593"/>
        <end position="602"/>
    </location>
</feature>
<keyword evidence="8" id="KW-1185">Reference proteome</keyword>
<dbReference type="Proteomes" id="UP000662747">
    <property type="component" value="Chromosome"/>
</dbReference>
<evidence type="ECO:0000256" key="5">
    <source>
        <dbReference type="SAM" id="MobiDB-lite"/>
    </source>
</evidence>
<evidence type="ECO:0000256" key="3">
    <source>
        <dbReference type="ARBA" id="ARBA00023237"/>
    </source>
</evidence>
<evidence type="ECO:0000313" key="7">
    <source>
        <dbReference type="EMBL" id="QSQ19207.1"/>
    </source>
</evidence>
<accession>A0ABX7NNV1</accession>